<feature type="transmembrane region" description="Helical" evidence="9">
    <location>
        <begin position="439"/>
        <end position="461"/>
    </location>
</feature>
<dbReference type="InterPro" id="IPR009447">
    <property type="entry name" value="PIGW/GWT1"/>
</dbReference>
<keyword evidence="9" id="KW-0808">Transferase</keyword>
<sequence>MDAKYKSLKEDFVSNLSGGSVWEMNLVTLVAPASVLLWSVLQSRKRAFTPYTIEACLTDCLLNCGAILFVTTIYSGYPAALNAFLLLPALVTYFSSPVKSEAGKPRPTPIRTGDGNAEKDETGIEKAPEQLPMKPFLTAYRGSMLVVTAVGILAVDFKVFPRRFAKVENWGTSLMDMGVGSFVFSGGLVSARSILREQLSGRKSSLLQRLRASLWHSLPLLVLGAIRLFSVKGLDYAEHVSEYGVHWNFFFTLGLLPPFMALFQSMFDILPSYSVLAILVACVYQSALDSTELTAFILTAPRTDLFSQNREGIFSFAGYLAIFLAGLGTGMYVLPRRAPPVPPWLRWLFPFDSVFGRLATWSIFWTILFSASTSYDLGGLEVSRRLANLPYVLWVSAFNTAQLTLFCGIEGSCFRDLHNSKIKDAALERKKAKEATSRVLYAFNRNGLALFLLANLLTGLVNMTLPTLHMGNLQAMGVLVAYMGVMSAVALALDAWNISVKI</sequence>
<evidence type="ECO:0000256" key="1">
    <source>
        <dbReference type="ARBA" id="ARBA00002531"/>
    </source>
</evidence>
<dbReference type="AlphaFoldDB" id="A0A9P4IJA6"/>
<keyword evidence="8 9" id="KW-0472">Membrane</keyword>
<gene>
    <name evidence="11" type="ORF">NA57DRAFT_54431</name>
</gene>
<dbReference type="GO" id="GO:0072659">
    <property type="term" value="P:protein localization to plasma membrane"/>
    <property type="evidence" value="ECO:0007669"/>
    <property type="project" value="TreeGrafter"/>
</dbReference>
<evidence type="ECO:0000256" key="8">
    <source>
        <dbReference type="ARBA" id="ARBA00023136"/>
    </source>
</evidence>
<keyword evidence="12" id="KW-1185">Reference proteome</keyword>
<keyword evidence="5 9" id="KW-0337">GPI-anchor biosynthesis</keyword>
<dbReference type="PANTHER" id="PTHR20661">
    <property type="entry name" value="PHOSPHATIDYLINOSITOL-GLYCAN BIOSYNTHESIS CLASS W PROTEIN"/>
    <property type="match status" value="1"/>
</dbReference>
<feature type="transmembrane region" description="Helical" evidence="9">
    <location>
        <begin position="313"/>
        <end position="334"/>
    </location>
</feature>
<feature type="transmembrane region" description="Helical" evidence="9">
    <location>
        <begin position="212"/>
        <end position="231"/>
    </location>
</feature>
<name>A0A9P4IJA6_9PEZI</name>
<dbReference type="EC" id="2.3.-.-" evidence="9"/>
<reference evidence="11" key="1">
    <citation type="journal article" date="2020" name="Stud. Mycol.">
        <title>101 Dothideomycetes genomes: a test case for predicting lifestyles and emergence of pathogens.</title>
        <authorList>
            <person name="Haridas S."/>
            <person name="Albert R."/>
            <person name="Binder M."/>
            <person name="Bloem J."/>
            <person name="Labutti K."/>
            <person name="Salamov A."/>
            <person name="Andreopoulos B."/>
            <person name="Baker S."/>
            <person name="Barry K."/>
            <person name="Bills G."/>
            <person name="Bluhm B."/>
            <person name="Cannon C."/>
            <person name="Castanera R."/>
            <person name="Culley D."/>
            <person name="Daum C."/>
            <person name="Ezra D."/>
            <person name="Gonzalez J."/>
            <person name="Henrissat B."/>
            <person name="Kuo A."/>
            <person name="Liang C."/>
            <person name="Lipzen A."/>
            <person name="Lutzoni F."/>
            <person name="Magnuson J."/>
            <person name="Mondo S."/>
            <person name="Nolan M."/>
            <person name="Ohm R."/>
            <person name="Pangilinan J."/>
            <person name="Park H.-J."/>
            <person name="Ramirez L."/>
            <person name="Alfaro M."/>
            <person name="Sun H."/>
            <person name="Tritt A."/>
            <person name="Yoshinaga Y."/>
            <person name="Zwiers L.-H."/>
            <person name="Turgeon B."/>
            <person name="Goodwin S."/>
            <person name="Spatafora J."/>
            <person name="Crous P."/>
            <person name="Grigoriev I."/>
        </authorList>
    </citation>
    <scope>NUCLEOTIDE SEQUENCE</scope>
    <source>
        <strain evidence="11">CBS 133067</strain>
    </source>
</reference>
<comment type="function">
    <text evidence="9">A acetyltransferase, which acetylates the inositol ring of phosphatidylinositol during biosynthesis of GPI-anchor.</text>
</comment>
<comment type="pathway">
    <text evidence="3 9">Glycolipid biosynthesis; glycosylphosphatidylinositol-anchor biosynthesis.</text>
</comment>
<evidence type="ECO:0000256" key="4">
    <source>
        <dbReference type="ARBA" id="ARBA00007559"/>
    </source>
</evidence>
<comment type="similarity">
    <text evidence="4 9">Belongs to the PIGW family.</text>
</comment>
<evidence type="ECO:0000313" key="12">
    <source>
        <dbReference type="Proteomes" id="UP000799772"/>
    </source>
</evidence>
<dbReference type="PIRSF" id="PIRSF017321">
    <property type="entry name" value="GWT1"/>
    <property type="match status" value="1"/>
</dbReference>
<protein>
    <recommendedName>
        <fullName evidence="9">GPI-anchored wall transfer protein</fullName>
        <ecNumber evidence="9">2.3.-.-</ecNumber>
    </recommendedName>
</protein>
<evidence type="ECO:0000256" key="2">
    <source>
        <dbReference type="ARBA" id="ARBA00004477"/>
    </source>
</evidence>
<comment type="function">
    <text evidence="1">Probable acetyltransferase, which acetylates the inositol ring of phosphatidylinositol during biosynthesis of GPI-anchor.</text>
</comment>
<feature type="transmembrane region" description="Helical" evidence="9">
    <location>
        <begin position="391"/>
        <end position="414"/>
    </location>
</feature>
<keyword evidence="7 9" id="KW-1133">Transmembrane helix</keyword>
<organism evidence="11 12">
    <name type="scientific">Rhizodiscina lignyota</name>
    <dbReference type="NCBI Taxonomy" id="1504668"/>
    <lineage>
        <taxon>Eukaryota</taxon>
        <taxon>Fungi</taxon>
        <taxon>Dikarya</taxon>
        <taxon>Ascomycota</taxon>
        <taxon>Pezizomycotina</taxon>
        <taxon>Dothideomycetes</taxon>
        <taxon>Pleosporomycetidae</taxon>
        <taxon>Aulographales</taxon>
        <taxon>Rhizodiscinaceae</taxon>
        <taxon>Rhizodiscina</taxon>
    </lineage>
</organism>
<evidence type="ECO:0000256" key="7">
    <source>
        <dbReference type="ARBA" id="ARBA00022989"/>
    </source>
</evidence>
<feature type="transmembrane region" description="Helical" evidence="9">
    <location>
        <begin position="53"/>
        <end position="73"/>
    </location>
</feature>
<proteinExistence type="inferred from homology"/>
<feature type="transmembrane region" description="Helical" evidence="9">
    <location>
        <begin position="354"/>
        <end position="371"/>
    </location>
</feature>
<feature type="transmembrane region" description="Helical" evidence="9">
    <location>
        <begin position="243"/>
        <end position="263"/>
    </location>
</feature>
<evidence type="ECO:0000256" key="3">
    <source>
        <dbReference type="ARBA" id="ARBA00004687"/>
    </source>
</evidence>
<comment type="caution">
    <text evidence="11">The sequence shown here is derived from an EMBL/GenBank/DDBJ whole genome shotgun (WGS) entry which is preliminary data.</text>
</comment>
<feature type="transmembrane region" description="Helical" evidence="9">
    <location>
        <begin position="139"/>
        <end position="160"/>
    </location>
</feature>
<dbReference type="Pfam" id="PF06423">
    <property type="entry name" value="GWT1"/>
    <property type="match status" value="1"/>
</dbReference>
<keyword evidence="9" id="KW-0256">Endoplasmic reticulum</keyword>
<evidence type="ECO:0000256" key="9">
    <source>
        <dbReference type="RuleBase" id="RU280819"/>
    </source>
</evidence>
<dbReference type="OrthoDB" id="15270at2759"/>
<comment type="subcellular location">
    <subcellularLocation>
        <location evidence="2 9">Endoplasmic reticulum membrane</location>
        <topology evidence="2 9">Multi-pass membrane protein</topology>
    </subcellularLocation>
</comment>
<keyword evidence="9" id="KW-0012">Acyltransferase</keyword>
<dbReference type="GO" id="GO:0006506">
    <property type="term" value="P:GPI anchor biosynthetic process"/>
    <property type="evidence" value="ECO:0007669"/>
    <property type="project" value="UniProtKB-KW"/>
</dbReference>
<dbReference type="EMBL" id="ML978124">
    <property type="protein sequence ID" value="KAF2100339.1"/>
    <property type="molecule type" value="Genomic_DNA"/>
</dbReference>
<evidence type="ECO:0000256" key="10">
    <source>
        <dbReference type="SAM" id="MobiDB-lite"/>
    </source>
</evidence>
<dbReference type="PANTHER" id="PTHR20661:SF0">
    <property type="entry name" value="PHOSPHATIDYLINOSITOL-GLYCAN BIOSYNTHESIS CLASS W PROTEIN"/>
    <property type="match status" value="1"/>
</dbReference>
<accession>A0A9P4IJA6</accession>
<feature type="transmembrane region" description="Helical" evidence="9">
    <location>
        <begin position="473"/>
        <end position="493"/>
    </location>
</feature>
<evidence type="ECO:0000256" key="5">
    <source>
        <dbReference type="ARBA" id="ARBA00022502"/>
    </source>
</evidence>
<evidence type="ECO:0000256" key="6">
    <source>
        <dbReference type="ARBA" id="ARBA00022692"/>
    </source>
</evidence>
<dbReference type="GO" id="GO:0005789">
    <property type="term" value="C:endoplasmic reticulum membrane"/>
    <property type="evidence" value="ECO:0007669"/>
    <property type="project" value="UniProtKB-SubCell"/>
</dbReference>
<keyword evidence="6 9" id="KW-0812">Transmembrane</keyword>
<dbReference type="Proteomes" id="UP000799772">
    <property type="component" value="Unassembled WGS sequence"/>
</dbReference>
<feature type="transmembrane region" description="Helical" evidence="9">
    <location>
        <begin position="20"/>
        <end position="41"/>
    </location>
</feature>
<evidence type="ECO:0000313" key="11">
    <source>
        <dbReference type="EMBL" id="KAF2100339.1"/>
    </source>
</evidence>
<feature type="region of interest" description="Disordered" evidence="10">
    <location>
        <begin position="98"/>
        <end position="120"/>
    </location>
</feature>
<feature type="transmembrane region" description="Helical" evidence="9">
    <location>
        <begin position="270"/>
        <end position="288"/>
    </location>
</feature>
<dbReference type="GO" id="GO:0032216">
    <property type="term" value="F:glucosaminyl-phosphatidylinositol O-acyltransferase activity"/>
    <property type="evidence" value="ECO:0007669"/>
    <property type="project" value="TreeGrafter"/>
</dbReference>